<accession>A0AAW1RX41</accession>
<name>A0AAW1RX41_9CHLO</name>
<dbReference type="Proteomes" id="UP001445335">
    <property type="component" value="Unassembled WGS sequence"/>
</dbReference>
<dbReference type="EMBL" id="JALJOU010000018">
    <property type="protein sequence ID" value="KAK9838514.1"/>
    <property type="molecule type" value="Genomic_DNA"/>
</dbReference>
<evidence type="ECO:0000313" key="2">
    <source>
        <dbReference type="Proteomes" id="UP001445335"/>
    </source>
</evidence>
<organism evidence="1 2">
    <name type="scientific">Elliptochloris bilobata</name>
    <dbReference type="NCBI Taxonomy" id="381761"/>
    <lineage>
        <taxon>Eukaryota</taxon>
        <taxon>Viridiplantae</taxon>
        <taxon>Chlorophyta</taxon>
        <taxon>core chlorophytes</taxon>
        <taxon>Trebouxiophyceae</taxon>
        <taxon>Trebouxiophyceae incertae sedis</taxon>
        <taxon>Elliptochloris clade</taxon>
        <taxon>Elliptochloris</taxon>
    </lineage>
</organism>
<sequence length="74" mass="7692">MSGPGSVSNQVGSGYLEDWQIIGVVGHQDLRAEKCVRGVDRGMAGPSARSSWLLLQGLATTGPAAPAGRTCRPR</sequence>
<gene>
    <name evidence="1" type="ORF">WJX81_004263</name>
</gene>
<protein>
    <submittedName>
        <fullName evidence="1">Uncharacterized protein</fullName>
    </submittedName>
</protein>
<proteinExistence type="predicted"/>
<dbReference type="AlphaFoldDB" id="A0AAW1RX41"/>
<comment type="caution">
    <text evidence="1">The sequence shown here is derived from an EMBL/GenBank/DDBJ whole genome shotgun (WGS) entry which is preliminary data.</text>
</comment>
<evidence type="ECO:0000313" key="1">
    <source>
        <dbReference type="EMBL" id="KAK9838514.1"/>
    </source>
</evidence>
<reference evidence="1 2" key="1">
    <citation type="journal article" date="2024" name="Nat. Commun.">
        <title>Phylogenomics reveals the evolutionary origins of lichenization in chlorophyte algae.</title>
        <authorList>
            <person name="Puginier C."/>
            <person name="Libourel C."/>
            <person name="Otte J."/>
            <person name="Skaloud P."/>
            <person name="Haon M."/>
            <person name="Grisel S."/>
            <person name="Petersen M."/>
            <person name="Berrin J.G."/>
            <person name="Delaux P.M."/>
            <person name="Dal Grande F."/>
            <person name="Keller J."/>
        </authorList>
    </citation>
    <scope>NUCLEOTIDE SEQUENCE [LARGE SCALE GENOMIC DNA]</scope>
    <source>
        <strain evidence="1 2">SAG 245.80</strain>
    </source>
</reference>
<keyword evidence="2" id="KW-1185">Reference proteome</keyword>